<evidence type="ECO:0000313" key="2">
    <source>
        <dbReference type="EMBL" id="SHI35705.1"/>
    </source>
</evidence>
<feature type="transmembrane region" description="Helical" evidence="1">
    <location>
        <begin position="47"/>
        <end position="70"/>
    </location>
</feature>
<dbReference type="STRING" id="1447782.SAMN05444417_0427"/>
<organism evidence="2 3">
    <name type="scientific">Wenxinia saemankumensis</name>
    <dbReference type="NCBI Taxonomy" id="1447782"/>
    <lineage>
        <taxon>Bacteria</taxon>
        <taxon>Pseudomonadati</taxon>
        <taxon>Pseudomonadota</taxon>
        <taxon>Alphaproteobacteria</taxon>
        <taxon>Rhodobacterales</taxon>
        <taxon>Roseobacteraceae</taxon>
        <taxon>Wenxinia</taxon>
    </lineage>
</organism>
<reference evidence="2 3" key="1">
    <citation type="submission" date="2016-11" db="EMBL/GenBank/DDBJ databases">
        <authorList>
            <person name="Jaros S."/>
            <person name="Januszkiewicz K."/>
            <person name="Wedrychowicz H."/>
        </authorList>
    </citation>
    <scope>NUCLEOTIDE SEQUENCE [LARGE SCALE GENOMIC DNA]</scope>
    <source>
        <strain evidence="2 3">DSM 100565</strain>
    </source>
</reference>
<keyword evidence="1" id="KW-0812">Transmembrane</keyword>
<evidence type="ECO:0000313" key="3">
    <source>
        <dbReference type="Proteomes" id="UP000184292"/>
    </source>
</evidence>
<protein>
    <submittedName>
        <fullName evidence="2">Uncharacterized protein</fullName>
    </submittedName>
</protein>
<keyword evidence="1" id="KW-0472">Membrane</keyword>
<sequence length="71" mass="7522">MEALVWIGAAITVAGFAGIVWTIIAVSRARRAGLDDAALRARLQRIMPMNVGALFLSFLGLMLVVVGIILA</sequence>
<accession>A0A1M6AGW4</accession>
<proteinExistence type="predicted"/>
<gene>
    <name evidence="2" type="ORF">SAMN05444417_0427</name>
</gene>
<evidence type="ECO:0000256" key="1">
    <source>
        <dbReference type="SAM" id="Phobius"/>
    </source>
</evidence>
<keyword evidence="3" id="KW-1185">Reference proteome</keyword>
<dbReference type="RefSeq" id="WP_073326112.1">
    <property type="nucleotide sequence ID" value="NZ_FQYO01000001.1"/>
</dbReference>
<name>A0A1M6AGW4_9RHOB</name>
<feature type="transmembrane region" description="Helical" evidence="1">
    <location>
        <begin position="6"/>
        <end position="26"/>
    </location>
</feature>
<dbReference type="Proteomes" id="UP000184292">
    <property type="component" value="Unassembled WGS sequence"/>
</dbReference>
<dbReference type="EMBL" id="FQYO01000001">
    <property type="protein sequence ID" value="SHI35705.1"/>
    <property type="molecule type" value="Genomic_DNA"/>
</dbReference>
<keyword evidence="1" id="KW-1133">Transmembrane helix</keyword>
<dbReference type="AlphaFoldDB" id="A0A1M6AGW4"/>